<dbReference type="GO" id="GO:0003723">
    <property type="term" value="F:RNA binding"/>
    <property type="evidence" value="ECO:0007669"/>
    <property type="project" value="InterPro"/>
</dbReference>
<evidence type="ECO:0000259" key="2">
    <source>
        <dbReference type="Pfam" id="PF00849"/>
    </source>
</evidence>
<proteinExistence type="inferred from homology"/>
<name>A0A6A0AEB9_HAELA</name>
<organism evidence="3 4">
    <name type="scientific">Haematococcus lacustris</name>
    <name type="common">Green alga</name>
    <name type="synonym">Haematococcus pluvialis</name>
    <dbReference type="NCBI Taxonomy" id="44745"/>
    <lineage>
        <taxon>Eukaryota</taxon>
        <taxon>Viridiplantae</taxon>
        <taxon>Chlorophyta</taxon>
        <taxon>core chlorophytes</taxon>
        <taxon>Chlorophyceae</taxon>
        <taxon>CS clade</taxon>
        <taxon>Chlamydomonadales</taxon>
        <taxon>Haematococcaceae</taxon>
        <taxon>Haematococcus</taxon>
    </lineage>
</organism>
<gene>
    <name evidence="3" type="ORF">HaLaN_29870</name>
</gene>
<accession>A0A6A0AEB9</accession>
<dbReference type="SUPFAM" id="SSF55120">
    <property type="entry name" value="Pseudouridine synthase"/>
    <property type="match status" value="1"/>
</dbReference>
<dbReference type="CDD" id="cd02869">
    <property type="entry name" value="PseudoU_synth_RluA_like"/>
    <property type="match status" value="1"/>
</dbReference>
<comment type="caution">
    <text evidence="3">The sequence shown here is derived from an EMBL/GenBank/DDBJ whole genome shotgun (WGS) entry which is preliminary data.</text>
</comment>
<dbReference type="InterPro" id="IPR020103">
    <property type="entry name" value="PsdUridine_synth_cat_dom_sf"/>
</dbReference>
<dbReference type="PANTHER" id="PTHR21600">
    <property type="entry name" value="MITOCHONDRIAL RNA PSEUDOURIDINE SYNTHASE"/>
    <property type="match status" value="1"/>
</dbReference>
<dbReference type="Gene3D" id="3.30.2350.10">
    <property type="entry name" value="Pseudouridine synthase"/>
    <property type="match status" value="1"/>
</dbReference>
<dbReference type="PANTHER" id="PTHR21600:SF87">
    <property type="entry name" value="RNA PSEUDOURIDYLATE SYNTHASE DOMAIN-CONTAINING PROTEIN 1"/>
    <property type="match status" value="1"/>
</dbReference>
<feature type="domain" description="Pseudouridine synthase RsuA/RluA-like" evidence="2">
    <location>
        <begin position="40"/>
        <end position="187"/>
    </location>
</feature>
<evidence type="ECO:0000313" key="4">
    <source>
        <dbReference type="Proteomes" id="UP000485058"/>
    </source>
</evidence>
<dbReference type="EMBL" id="BLLF01005240">
    <property type="protein sequence ID" value="GFH30932.1"/>
    <property type="molecule type" value="Genomic_DNA"/>
</dbReference>
<dbReference type="GO" id="GO:0000455">
    <property type="term" value="P:enzyme-directed rRNA pseudouridine synthesis"/>
    <property type="evidence" value="ECO:0007669"/>
    <property type="project" value="TreeGrafter"/>
</dbReference>
<dbReference type="InterPro" id="IPR050188">
    <property type="entry name" value="RluA_PseudoU_synthase"/>
</dbReference>
<keyword evidence="4" id="KW-1185">Reference proteome</keyword>
<feature type="non-terminal residue" evidence="3">
    <location>
        <position position="187"/>
    </location>
</feature>
<feature type="non-terminal residue" evidence="3">
    <location>
        <position position="1"/>
    </location>
</feature>
<dbReference type="AlphaFoldDB" id="A0A6A0AEB9"/>
<comment type="similarity">
    <text evidence="1">Belongs to the pseudouridine synthase RluA family.</text>
</comment>
<evidence type="ECO:0000256" key="1">
    <source>
        <dbReference type="ARBA" id="ARBA00010876"/>
    </source>
</evidence>
<protein>
    <recommendedName>
        <fullName evidence="2">Pseudouridine synthase RsuA/RluA-like domain-containing protein</fullName>
    </recommendedName>
</protein>
<dbReference type="Pfam" id="PF00849">
    <property type="entry name" value="PseudoU_synth_2"/>
    <property type="match status" value="1"/>
</dbReference>
<evidence type="ECO:0000313" key="3">
    <source>
        <dbReference type="EMBL" id="GFH30932.1"/>
    </source>
</evidence>
<reference evidence="3 4" key="1">
    <citation type="submission" date="2020-02" db="EMBL/GenBank/DDBJ databases">
        <title>Draft genome sequence of Haematococcus lacustris strain NIES-144.</title>
        <authorList>
            <person name="Morimoto D."/>
            <person name="Nakagawa S."/>
            <person name="Yoshida T."/>
            <person name="Sawayama S."/>
        </authorList>
    </citation>
    <scope>NUCLEOTIDE SEQUENCE [LARGE SCALE GENOMIC DNA]</scope>
    <source>
        <strain evidence="3 4">NIES-144</strain>
    </source>
</reference>
<dbReference type="InterPro" id="IPR006145">
    <property type="entry name" value="PsdUridine_synth_RsuA/RluA"/>
</dbReference>
<dbReference type="Proteomes" id="UP000485058">
    <property type="component" value="Unassembled WGS sequence"/>
</dbReference>
<sequence>LGHVQLQKAFRQRQVLPAPACSAVQPSHLPAWLLGRTPELLFINKPAGLKVQGVKNSLDALMRTGLRLRPTDDPKLVHRLDRNASGVMVVARDADAATWLSAAFKDKSLQGQARGSSPHPDQQLLAPGLHIRRVYHALLARQLPRRQEGSIRMPLLVAGRKVEALTHYRVMQSSPQGISWVELEPVT</sequence>
<dbReference type="GO" id="GO:0009982">
    <property type="term" value="F:pseudouridine synthase activity"/>
    <property type="evidence" value="ECO:0007669"/>
    <property type="project" value="InterPro"/>
</dbReference>